<keyword evidence="3" id="KW-1185">Reference proteome</keyword>
<organism evidence="2 3">
    <name type="scientific">Sagittarius serpentarius</name>
    <name type="common">Secretary bird</name>
    <dbReference type="NCBI Taxonomy" id="56258"/>
    <lineage>
        <taxon>Eukaryota</taxon>
        <taxon>Metazoa</taxon>
        <taxon>Chordata</taxon>
        <taxon>Craniata</taxon>
        <taxon>Vertebrata</taxon>
        <taxon>Euteleostomi</taxon>
        <taxon>Archelosauria</taxon>
        <taxon>Archosauria</taxon>
        <taxon>Dinosauria</taxon>
        <taxon>Saurischia</taxon>
        <taxon>Theropoda</taxon>
        <taxon>Coelurosauria</taxon>
        <taxon>Aves</taxon>
        <taxon>Neognathae</taxon>
        <taxon>Neoaves</taxon>
        <taxon>Telluraves</taxon>
        <taxon>Accipitrimorphae</taxon>
        <taxon>Accipitriformes</taxon>
        <taxon>Sagittariidae</taxon>
        <taxon>Sagittarius</taxon>
    </lineage>
</organism>
<dbReference type="GO" id="GO:0043025">
    <property type="term" value="C:neuronal cell body"/>
    <property type="evidence" value="ECO:0007669"/>
    <property type="project" value="TreeGrafter"/>
</dbReference>
<dbReference type="PANTHER" id="PTHR14796:SF5">
    <property type="entry name" value="NEURENSIN-2"/>
    <property type="match status" value="1"/>
</dbReference>
<reference evidence="2 3" key="1">
    <citation type="submission" date="2019-09" db="EMBL/GenBank/DDBJ databases">
        <title>Bird 10,000 Genomes (B10K) Project - Family phase.</title>
        <authorList>
            <person name="Zhang G."/>
        </authorList>
    </citation>
    <scope>NUCLEOTIDE SEQUENCE [LARGE SCALE GENOMIC DNA]</scope>
    <source>
        <strain evidence="2">B10K-DU-011-38</strain>
        <tissue evidence="2">Muscle</tissue>
    </source>
</reference>
<feature type="non-terminal residue" evidence="2">
    <location>
        <position position="200"/>
    </location>
</feature>
<name>A0A7L2I1T5_SAGSE</name>
<comment type="caution">
    <text evidence="2">The sequence shown here is derived from an EMBL/GenBank/DDBJ whole genome shotgun (WGS) entry which is preliminary data.</text>
</comment>
<dbReference type="GO" id="GO:0007399">
    <property type="term" value="P:nervous system development"/>
    <property type="evidence" value="ECO:0007669"/>
    <property type="project" value="TreeGrafter"/>
</dbReference>
<sequence length="200" mass="21763">MPTREPDCSCGRGPSMVQGKWYGVRSYLHLFYEDCTGASPDGDGDRSSPHGAWAPLIWKVSLSTGTLFLLVGAAALAAGSFTPPGLQPAEAKETQSFTETRVRRDNCPHTLQPARRARVFFPIQKSVTLSPTPDFQVRGPWARHRWLWAQHSNGGGAGLFPDTSFHQTSPLPAREGCSDREGPSSGFRGKSAVQTWVPTP</sequence>
<gene>
    <name evidence="2" type="primary">Nrsn2</name>
    <name evidence="2" type="ORF">SAGSER_R03904</name>
</gene>
<dbReference type="EMBL" id="VWYJ01032630">
    <property type="protein sequence ID" value="NXR04887.1"/>
    <property type="molecule type" value="Genomic_DNA"/>
</dbReference>
<evidence type="ECO:0000313" key="3">
    <source>
        <dbReference type="Proteomes" id="UP000539599"/>
    </source>
</evidence>
<dbReference type="AlphaFoldDB" id="A0A7L2I1T5"/>
<dbReference type="GO" id="GO:0030133">
    <property type="term" value="C:transport vesicle"/>
    <property type="evidence" value="ECO:0007669"/>
    <property type="project" value="InterPro"/>
</dbReference>
<proteinExistence type="predicted"/>
<dbReference type="Pfam" id="PF14927">
    <property type="entry name" value="Neurensin"/>
    <property type="match status" value="1"/>
</dbReference>
<feature type="region of interest" description="Disordered" evidence="1">
    <location>
        <begin position="161"/>
        <end position="200"/>
    </location>
</feature>
<accession>A0A7L2I1T5</accession>
<dbReference type="InterPro" id="IPR024883">
    <property type="entry name" value="Neurensin"/>
</dbReference>
<protein>
    <submittedName>
        <fullName evidence="2">NRSN2 protein</fullName>
    </submittedName>
</protein>
<dbReference type="Proteomes" id="UP000539599">
    <property type="component" value="Unassembled WGS sequence"/>
</dbReference>
<dbReference type="GO" id="GO:0043005">
    <property type="term" value="C:neuron projection"/>
    <property type="evidence" value="ECO:0007669"/>
    <property type="project" value="TreeGrafter"/>
</dbReference>
<dbReference type="PANTHER" id="PTHR14796">
    <property type="entry name" value="NEURENSIN 1-RELATED"/>
    <property type="match status" value="1"/>
</dbReference>
<evidence type="ECO:0000313" key="2">
    <source>
        <dbReference type="EMBL" id="NXR04887.1"/>
    </source>
</evidence>
<evidence type="ECO:0000256" key="1">
    <source>
        <dbReference type="SAM" id="MobiDB-lite"/>
    </source>
</evidence>
<feature type="non-terminal residue" evidence="2">
    <location>
        <position position="1"/>
    </location>
</feature>